<feature type="compositionally biased region" description="Polar residues" evidence="1">
    <location>
        <begin position="469"/>
        <end position="482"/>
    </location>
</feature>
<dbReference type="AlphaFoldDB" id="A0AAJ6CH74"/>
<feature type="compositionally biased region" description="Low complexity" evidence="1">
    <location>
        <begin position="240"/>
        <end position="251"/>
    </location>
</feature>
<name>A0AAJ6CH74_9BASI</name>
<gene>
    <name evidence="2" type="ORF">MYAM1_000240</name>
</gene>
<feature type="compositionally biased region" description="Acidic residues" evidence="1">
    <location>
        <begin position="338"/>
        <end position="350"/>
    </location>
</feature>
<feature type="compositionally biased region" description="Basic and acidic residues" evidence="1">
    <location>
        <begin position="320"/>
        <end position="329"/>
    </location>
</feature>
<feature type="compositionally biased region" description="Polar residues" evidence="1">
    <location>
        <begin position="431"/>
        <end position="455"/>
    </location>
</feature>
<accession>A0AAJ6CH74</accession>
<dbReference type="EMBL" id="CP119943">
    <property type="protein sequence ID" value="WFC97526.1"/>
    <property type="molecule type" value="Genomic_DNA"/>
</dbReference>
<feature type="region of interest" description="Disordered" evidence="1">
    <location>
        <begin position="399"/>
        <end position="484"/>
    </location>
</feature>
<organism evidence="2 3">
    <name type="scientific">Malassezia yamatoensis</name>
    <dbReference type="NCBI Taxonomy" id="253288"/>
    <lineage>
        <taxon>Eukaryota</taxon>
        <taxon>Fungi</taxon>
        <taxon>Dikarya</taxon>
        <taxon>Basidiomycota</taxon>
        <taxon>Ustilaginomycotina</taxon>
        <taxon>Malasseziomycetes</taxon>
        <taxon>Malasseziales</taxon>
        <taxon>Malasseziaceae</taxon>
        <taxon>Malassezia</taxon>
    </lineage>
</organism>
<feature type="region of interest" description="Disordered" evidence="1">
    <location>
        <begin position="592"/>
        <end position="623"/>
    </location>
</feature>
<protein>
    <submittedName>
        <fullName evidence="2">Uncharacterized protein</fullName>
    </submittedName>
</protein>
<feature type="region of interest" description="Disordered" evidence="1">
    <location>
        <begin position="104"/>
        <end position="136"/>
    </location>
</feature>
<evidence type="ECO:0000256" key="1">
    <source>
        <dbReference type="SAM" id="MobiDB-lite"/>
    </source>
</evidence>
<evidence type="ECO:0000313" key="2">
    <source>
        <dbReference type="EMBL" id="WFC97526.1"/>
    </source>
</evidence>
<evidence type="ECO:0000313" key="3">
    <source>
        <dbReference type="Proteomes" id="UP001219567"/>
    </source>
</evidence>
<dbReference type="Proteomes" id="UP001219567">
    <property type="component" value="Chromosome 1"/>
</dbReference>
<feature type="compositionally biased region" description="Polar residues" evidence="1">
    <location>
        <begin position="265"/>
        <end position="280"/>
    </location>
</feature>
<proteinExistence type="predicted"/>
<keyword evidence="3" id="KW-1185">Reference proteome</keyword>
<reference evidence="2 3" key="1">
    <citation type="submission" date="2023-03" db="EMBL/GenBank/DDBJ databases">
        <title>Mating type loci evolution in Malassezia.</title>
        <authorList>
            <person name="Coelho M.A."/>
        </authorList>
    </citation>
    <scope>NUCLEOTIDE SEQUENCE [LARGE SCALE GENOMIC DNA]</scope>
    <source>
        <strain evidence="2 3">CBS 9725</strain>
    </source>
</reference>
<feature type="region of interest" description="Disordered" evidence="1">
    <location>
        <begin position="225"/>
        <end position="361"/>
    </location>
</feature>
<feature type="compositionally biased region" description="Basic and acidic residues" evidence="1">
    <location>
        <begin position="106"/>
        <end position="120"/>
    </location>
</feature>
<sequence length="623" mass="69268">MRATPAQFSKCMNTLSGATWKGAKLRVGEAKPKVTERIQSRLVKESESTKLFQERAAERYARWLRKRPWLAIEAEDLRPVSAQQVKNGEWGWKITPAGHLIRPMHMRPERPLSKPSDHTPSRKRSVPSRQQRVTIDPTRYKREHLNEIFLDASTLDSLEEIRWRCQENQDGSQQWVSIDKQGNVLSTEDIAQVRPKQVFSDEIEANPGAEWNDDDGWSLQIESNLPSSQREVPDSLFDNSASSSHAQPAASWWNEEDDSVRREQQIMSSTADPAPNSSGFLETPGQVHDTSDSLFDGGLKPATSGWWEENSAAGAAASRPTEESSDIHTQRKRAPALDESDFSDGYEEVLSDSKPTSTYDEKSHHLALLNKILPNAETELKSPSGLPLSKVGVATEAVSQALNQKDSSDRSEETADLSQDQPNTDPVLRANSPTLKTDQNKDQTSSSETFISHSNGADIEPRGEIAADNSGNVLSDTKQAPESSKLKDMFQESGTFSLFSAIADEDLDELELDDHSTEVEPVETPSTRQVPAATPMKLSALTTRTSIGHNSLLEALQRNGSQPFWCVSSDEQIEDRWKEHRAEITQSFKRMHREAVKKTRRRVAGSRAGSGTTRLGVAPALPR</sequence>